<dbReference type="CDD" id="cd08192">
    <property type="entry name" value="MAR-like"/>
    <property type="match status" value="1"/>
</dbReference>
<dbReference type="GO" id="GO:0016020">
    <property type="term" value="C:membrane"/>
    <property type="evidence" value="ECO:0007669"/>
    <property type="project" value="UniProtKB-SubCell"/>
</dbReference>
<dbReference type="SUPFAM" id="SSF103473">
    <property type="entry name" value="MFS general substrate transporter"/>
    <property type="match status" value="1"/>
</dbReference>
<feature type="transmembrane region" description="Helical" evidence="7">
    <location>
        <begin position="385"/>
        <end position="407"/>
    </location>
</feature>
<dbReference type="AlphaFoldDB" id="A0A3M7E397"/>
<dbReference type="Gene3D" id="3.40.50.1970">
    <property type="match status" value="1"/>
</dbReference>
<protein>
    <recommendedName>
        <fullName evidence="8">Alcohol dehydrogenase iron-type/glycerol dehydrogenase GldA domain-containing protein</fullName>
    </recommendedName>
</protein>
<feature type="region of interest" description="Disordered" evidence="6">
    <location>
        <begin position="676"/>
        <end position="699"/>
    </location>
</feature>
<dbReference type="GO" id="GO:0005351">
    <property type="term" value="F:carbohydrate:proton symporter activity"/>
    <property type="evidence" value="ECO:0007669"/>
    <property type="project" value="TreeGrafter"/>
</dbReference>
<dbReference type="InterPro" id="IPR036259">
    <property type="entry name" value="MFS_trans_sf"/>
</dbReference>
<dbReference type="SUPFAM" id="SSF56796">
    <property type="entry name" value="Dehydroquinate synthase-like"/>
    <property type="match status" value="1"/>
</dbReference>
<reference evidence="9 10" key="1">
    <citation type="journal article" date="2018" name="BMC Genomics">
        <title>Genomic evidence for intraspecific hybridization in a clonal and extremely halotolerant yeast.</title>
        <authorList>
            <person name="Gostincar C."/>
            <person name="Stajich J.E."/>
            <person name="Zupancic J."/>
            <person name="Zalar P."/>
            <person name="Gunde-Cimerman N."/>
        </authorList>
    </citation>
    <scope>NUCLEOTIDE SEQUENCE [LARGE SCALE GENOMIC DNA]</scope>
    <source>
        <strain evidence="9 10">EXF-10513</strain>
    </source>
</reference>
<dbReference type="Pfam" id="PF00465">
    <property type="entry name" value="Fe-ADH"/>
    <property type="match status" value="1"/>
</dbReference>
<evidence type="ECO:0000256" key="6">
    <source>
        <dbReference type="SAM" id="MobiDB-lite"/>
    </source>
</evidence>
<feature type="transmembrane region" description="Helical" evidence="7">
    <location>
        <begin position="413"/>
        <end position="430"/>
    </location>
</feature>
<evidence type="ECO:0000313" key="10">
    <source>
        <dbReference type="Proteomes" id="UP000269539"/>
    </source>
</evidence>
<dbReference type="EMBL" id="QWIO01001475">
    <property type="protein sequence ID" value="RMY71161.1"/>
    <property type="molecule type" value="Genomic_DNA"/>
</dbReference>
<organism evidence="9 10">
    <name type="scientific">Hortaea werneckii</name>
    <name type="common">Black yeast</name>
    <name type="synonym">Cladosporium werneckii</name>
    <dbReference type="NCBI Taxonomy" id="91943"/>
    <lineage>
        <taxon>Eukaryota</taxon>
        <taxon>Fungi</taxon>
        <taxon>Dikarya</taxon>
        <taxon>Ascomycota</taxon>
        <taxon>Pezizomycotina</taxon>
        <taxon>Dothideomycetes</taxon>
        <taxon>Dothideomycetidae</taxon>
        <taxon>Mycosphaerellales</taxon>
        <taxon>Teratosphaeriaceae</taxon>
        <taxon>Hortaea</taxon>
    </lineage>
</organism>
<keyword evidence="4" id="KW-0560">Oxidoreductase</keyword>
<feature type="transmembrane region" description="Helical" evidence="7">
    <location>
        <begin position="613"/>
        <end position="634"/>
    </location>
</feature>
<feature type="domain" description="Alcohol dehydrogenase iron-type/glycerol dehydrogenase GldA" evidence="8">
    <location>
        <begin position="39"/>
        <end position="214"/>
    </location>
</feature>
<dbReference type="InterPro" id="IPR001670">
    <property type="entry name" value="ADH_Fe/GldA"/>
</dbReference>
<evidence type="ECO:0000256" key="5">
    <source>
        <dbReference type="ARBA" id="ARBA00023136"/>
    </source>
</evidence>
<name>A0A3M7E397_HORWE</name>
<dbReference type="GO" id="GO:0016491">
    <property type="term" value="F:oxidoreductase activity"/>
    <property type="evidence" value="ECO:0007669"/>
    <property type="project" value="UniProtKB-KW"/>
</dbReference>
<comment type="subcellular location">
    <subcellularLocation>
        <location evidence="1">Membrane</location>
        <topology evidence="1">Multi-pass membrane protein</topology>
    </subcellularLocation>
</comment>
<evidence type="ECO:0000256" key="3">
    <source>
        <dbReference type="ARBA" id="ARBA00022989"/>
    </source>
</evidence>
<keyword evidence="3 7" id="KW-1133">Transmembrane helix</keyword>
<dbReference type="VEuPathDB" id="FungiDB:BTJ68_09305"/>
<dbReference type="PANTHER" id="PTHR48022">
    <property type="entry name" value="PLASTIDIC GLUCOSE TRANSPORTER 4"/>
    <property type="match status" value="1"/>
</dbReference>
<proteinExistence type="predicted"/>
<evidence type="ECO:0000256" key="1">
    <source>
        <dbReference type="ARBA" id="ARBA00004141"/>
    </source>
</evidence>
<dbReference type="PANTHER" id="PTHR48022:SF28">
    <property type="entry name" value="MAJOR FACILITATOR SUPERFAMILY (MFS) PROFILE DOMAIN-CONTAINING PROTEIN-RELATED"/>
    <property type="match status" value="1"/>
</dbReference>
<dbReference type="Pfam" id="PF00083">
    <property type="entry name" value="Sugar_tr"/>
    <property type="match status" value="2"/>
</dbReference>
<dbReference type="Gene3D" id="1.20.1250.20">
    <property type="entry name" value="MFS general substrate transporter like domains"/>
    <property type="match status" value="2"/>
</dbReference>
<keyword evidence="2 7" id="KW-0812">Transmembrane</keyword>
<dbReference type="Gene3D" id="1.20.1090.10">
    <property type="entry name" value="Dehydroquinate synthase-like - alpha domain"/>
    <property type="match status" value="1"/>
</dbReference>
<dbReference type="Proteomes" id="UP000269539">
    <property type="component" value="Unassembled WGS sequence"/>
</dbReference>
<dbReference type="InterPro" id="IPR050360">
    <property type="entry name" value="MFS_Sugar_Transporters"/>
</dbReference>
<accession>A0A3M7E397</accession>
<evidence type="ECO:0000256" key="4">
    <source>
        <dbReference type="ARBA" id="ARBA00023002"/>
    </source>
</evidence>
<feature type="compositionally biased region" description="Basic and acidic residues" evidence="6">
    <location>
        <begin position="686"/>
        <end position="699"/>
    </location>
</feature>
<evidence type="ECO:0000259" key="8">
    <source>
        <dbReference type="Pfam" id="PF00465"/>
    </source>
</evidence>
<evidence type="ECO:0000256" key="7">
    <source>
        <dbReference type="SAM" id="Phobius"/>
    </source>
</evidence>
<evidence type="ECO:0000256" key="2">
    <source>
        <dbReference type="ARBA" id="ARBA00022692"/>
    </source>
</evidence>
<feature type="transmembrane region" description="Helical" evidence="7">
    <location>
        <begin position="587"/>
        <end position="607"/>
    </location>
</feature>
<evidence type="ECO:0000313" key="9">
    <source>
        <dbReference type="EMBL" id="RMY71161.1"/>
    </source>
</evidence>
<sequence>MATLKGESYRPAFPSLTHLENPAYVSSGAEFHQACTHHVNHTFGAHRVYIIASRSLSQNTGNVHRLEQALGDRHVATWPGFSPHTPWNEVLDATKDAMQKKADCIVTIGGGSLTDGAKAMLLLLANDITTLEQLREFQAKAADTQKKLLSSGANAQSITSKDIPCVSPNIPLICIPTTLSGGEYSHFAGGTDPETGHKSILGHPFCGPRLIINDAKLTTTSPEWVWLSTGVRGIDHCVEAFCRLQPEDTEMDREALEAFKCLVPGLLRTKKDWNDEQSRLDCMLGVNRVMIMLKKGITPGASHAIMFGVNLRGKALTAIILACAGLDFLEFGYDQGLLGGILSGDRFREMLGEPGPTMEGLLSGIVSVPILQSETLPARNPGAMLVIQSALINAGVAIASWLTFATLFSNSSLQWRVFFSAIVLVLCFFIPETPRWLVSQGRNDEARAVIARLADTTEDDTLVEGQLQEIFDNVKEENLNETSWSDTFHNKTPMRNLHRVVLGMGPYMMNQWSGINSITYYLTYTLQNYLGFERNLALILASVSFTQYAILSWPPYFYIDKIGILPVSWSYSSEIQPLSTRNKATSVGVASHWLSNFVVVLVTPIGLDNIGTNYYWIWAGVNALFVPLVFFFGVETAGRSLEMVDQDFIEEPRVLMGLNPRHRKVLRATKEDEEQRFRRSSLTGAEKVDEGTERVEAVH</sequence>
<comment type="caution">
    <text evidence="9">The sequence shown here is derived from an EMBL/GenBank/DDBJ whole genome shotgun (WGS) entry which is preliminary data.</text>
</comment>
<keyword evidence="5 7" id="KW-0472">Membrane</keyword>
<dbReference type="GO" id="GO:0046872">
    <property type="term" value="F:metal ion binding"/>
    <property type="evidence" value="ECO:0007669"/>
    <property type="project" value="InterPro"/>
</dbReference>
<dbReference type="InterPro" id="IPR005828">
    <property type="entry name" value="MFS_sugar_transport-like"/>
</dbReference>
<gene>
    <name evidence="9" type="ORF">D0864_10714</name>
</gene>